<dbReference type="AlphaFoldDB" id="A0A0B5IGE5"/>
<sequence length="318" mass="33535">MCAVLGLLPVAPLLAWAYGLGAFAVWFWAVTVPSLLLLAVIGVATGRSARHRRLHNALVAGTVGGLLGTFAYDAFRLPFLLTGHRLFAPIDSYGVLILGADSSSPWTGLAGWVFHFGNGIGFGIAYGVVARGRRWYWALPWGMAIETLAVATPVAGVYALRGTGLLVIAYGGHLAYGVPLGMLVADPEHTSRRLREVSTHTTAYALLGVLVALVVWQRPFVTPAPVRAGEQVAPGPSAIVANGRFSPQWLRVPPDGCVSLRNDDAVTYALSGAGTSPAPRLEPGRTTRVCFAGPGVLRVRTSGRPYSGGFVIVDRAEG</sequence>
<keyword evidence="1" id="KW-0812">Transmembrane</keyword>
<feature type="transmembrane region" description="Helical" evidence="1">
    <location>
        <begin position="136"/>
        <end position="159"/>
    </location>
</feature>
<evidence type="ECO:0000313" key="3">
    <source>
        <dbReference type="Proteomes" id="UP000031774"/>
    </source>
</evidence>
<name>A0A0B5IGE5_9ACTN</name>
<evidence type="ECO:0000313" key="2">
    <source>
        <dbReference type="EMBL" id="AJF68758.1"/>
    </source>
</evidence>
<reference evidence="2 3" key="1">
    <citation type="submission" date="2014-12" db="EMBL/GenBank/DDBJ databases">
        <title>Complete genome sequence of Streptomyces vietnamensis strain GIMV4.0001, a genetic manipulable producer of the benzoisochromanequinone antibiotic granaticin.</title>
        <authorList>
            <person name="Deng M.R."/>
            <person name="Guo J."/>
            <person name="Ma L.Y."/>
            <person name="Feng G.D."/>
            <person name="Mo C.Y."/>
            <person name="Zhu H.H."/>
        </authorList>
    </citation>
    <scope>NUCLEOTIDE SEQUENCE [LARGE SCALE GENOMIC DNA]</scope>
    <source>
        <strain evidence="3">GIMV4.0001</strain>
    </source>
</reference>
<dbReference type="Proteomes" id="UP000031774">
    <property type="component" value="Chromosome"/>
</dbReference>
<organism evidence="2 3">
    <name type="scientific">Streptomyces vietnamensis</name>
    <dbReference type="NCBI Taxonomy" id="362257"/>
    <lineage>
        <taxon>Bacteria</taxon>
        <taxon>Bacillati</taxon>
        <taxon>Actinomycetota</taxon>
        <taxon>Actinomycetes</taxon>
        <taxon>Kitasatosporales</taxon>
        <taxon>Streptomycetaceae</taxon>
        <taxon>Streptomyces</taxon>
    </lineage>
</organism>
<feature type="transmembrane region" description="Helical" evidence="1">
    <location>
        <begin position="57"/>
        <end position="75"/>
    </location>
</feature>
<evidence type="ECO:0000256" key="1">
    <source>
        <dbReference type="SAM" id="Phobius"/>
    </source>
</evidence>
<accession>A0A0B5IGE5</accession>
<gene>
    <name evidence="2" type="ORF">SVTN_34955</name>
</gene>
<dbReference type="KEGG" id="svt:SVTN_34955"/>
<dbReference type="EMBL" id="CP010407">
    <property type="protein sequence ID" value="AJF68758.1"/>
    <property type="molecule type" value="Genomic_DNA"/>
</dbReference>
<keyword evidence="1" id="KW-1133">Transmembrane helix</keyword>
<keyword evidence="3" id="KW-1185">Reference proteome</keyword>
<keyword evidence="1" id="KW-0472">Membrane</keyword>
<feature type="transmembrane region" description="Helical" evidence="1">
    <location>
        <begin position="25"/>
        <end position="45"/>
    </location>
</feature>
<protein>
    <submittedName>
        <fullName evidence="2">Uncharacterized protein</fullName>
    </submittedName>
</protein>
<feature type="transmembrane region" description="Helical" evidence="1">
    <location>
        <begin position="109"/>
        <end position="129"/>
    </location>
</feature>
<dbReference type="HOGENOM" id="CLU_874136_0_0_11"/>
<feature type="transmembrane region" description="Helical" evidence="1">
    <location>
        <begin position="197"/>
        <end position="216"/>
    </location>
</feature>
<feature type="transmembrane region" description="Helical" evidence="1">
    <location>
        <begin position="165"/>
        <end position="185"/>
    </location>
</feature>
<proteinExistence type="predicted"/>